<dbReference type="InterPro" id="IPR002126">
    <property type="entry name" value="Cadherin-like_dom"/>
</dbReference>
<reference evidence="7 8" key="1">
    <citation type="journal article" date="2023" name="Sci. Data">
        <title>Genome assembly of the Korean intertidal mud-creeper Batillaria attramentaria.</title>
        <authorList>
            <person name="Patra A.K."/>
            <person name="Ho P.T."/>
            <person name="Jun S."/>
            <person name="Lee S.J."/>
            <person name="Kim Y."/>
            <person name="Won Y.J."/>
        </authorList>
    </citation>
    <scope>NUCLEOTIDE SEQUENCE [LARGE SCALE GENOMIC DNA]</scope>
    <source>
        <strain evidence="7">Wonlab-2016</strain>
    </source>
</reference>
<evidence type="ECO:0000256" key="5">
    <source>
        <dbReference type="SAM" id="SignalP"/>
    </source>
</evidence>
<keyword evidence="5" id="KW-0732">Signal</keyword>
<feature type="signal peptide" evidence="5">
    <location>
        <begin position="1"/>
        <end position="23"/>
    </location>
</feature>
<dbReference type="SMART" id="SM00112">
    <property type="entry name" value="CA"/>
    <property type="match status" value="4"/>
</dbReference>
<feature type="domain" description="Cadherin" evidence="6">
    <location>
        <begin position="161"/>
        <end position="245"/>
    </location>
</feature>
<name>A0ABD0JCT9_9CAEN</name>
<keyword evidence="1" id="KW-0812">Transmembrane</keyword>
<evidence type="ECO:0000256" key="1">
    <source>
        <dbReference type="ARBA" id="ARBA00022692"/>
    </source>
</evidence>
<keyword evidence="2" id="KW-1133">Transmembrane helix</keyword>
<keyword evidence="3" id="KW-0106">Calcium</keyword>
<organism evidence="7 8">
    <name type="scientific">Batillaria attramentaria</name>
    <dbReference type="NCBI Taxonomy" id="370345"/>
    <lineage>
        <taxon>Eukaryota</taxon>
        <taxon>Metazoa</taxon>
        <taxon>Spiralia</taxon>
        <taxon>Lophotrochozoa</taxon>
        <taxon>Mollusca</taxon>
        <taxon>Gastropoda</taxon>
        <taxon>Caenogastropoda</taxon>
        <taxon>Sorbeoconcha</taxon>
        <taxon>Cerithioidea</taxon>
        <taxon>Batillariidae</taxon>
        <taxon>Batillaria</taxon>
    </lineage>
</organism>
<dbReference type="InterPro" id="IPR015919">
    <property type="entry name" value="Cadherin-like_sf"/>
</dbReference>
<dbReference type="PANTHER" id="PTHR24026:SF126">
    <property type="entry name" value="PROTOCADHERIN FAT 4"/>
    <property type="match status" value="1"/>
</dbReference>
<feature type="domain" description="Cadherin" evidence="6">
    <location>
        <begin position="246"/>
        <end position="353"/>
    </location>
</feature>
<comment type="caution">
    <text evidence="7">The sequence shown here is derived from an EMBL/GenBank/DDBJ whole genome shotgun (WGS) entry which is preliminary data.</text>
</comment>
<evidence type="ECO:0000256" key="4">
    <source>
        <dbReference type="SAM" id="MobiDB-lite"/>
    </source>
</evidence>
<keyword evidence="2" id="KW-0472">Membrane</keyword>
<feature type="region of interest" description="Disordered" evidence="4">
    <location>
        <begin position="539"/>
        <end position="558"/>
    </location>
</feature>
<keyword evidence="8" id="KW-1185">Reference proteome</keyword>
<feature type="chain" id="PRO_5044748577" description="Cadherin domain-containing protein" evidence="5">
    <location>
        <begin position="24"/>
        <end position="604"/>
    </location>
</feature>
<evidence type="ECO:0000259" key="6">
    <source>
        <dbReference type="PROSITE" id="PS50268"/>
    </source>
</evidence>
<feature type="domain" description="Cadherin" evidence="6">
    <location>
        <begin position="458"/>
        <end position="546"/>
    </location>
</feature>
<dbReference type="GO" id="GO:0007155">
    <property type="term" value="P:cell adhesion"/>
    <property type="evidence" value="ECO:0007669"/>
    <property type="project" value="UniProtKB-KW"/>
</dbReference>
<protein>
    <recommendedName>
        <fullName evidence="6">Cadherin domain-containing protein</fullName>
    </recommendedName>
</protein>
<dbReference type="AlphaFoldDB" id="A0ABD0JCT9"/>
<dbReference type="Proteomes" id="UP001519460">
    <property type="component" value="Unassembled WGS sequence"/>
</dbReference>
<evidence type="ECO:0000313" key="8">
    <source>
        <dbReference type="Proteomes" id="UP001519460"/>
    </source>
</evidence>
<dbReference type="CDD" id="cd11304">
    <property type="entry name" value="Cadherin_repeat"/>
    <property type="match status" value="3"/>
</dbReference>
<dbReference type="PANTHER" id="PTHR24026">
    <property type="entry name" value="FAT ATYPICAL CADHERIN-RELATED"/>
    <property type="match status" value="1"/>
</dbReference>
<accession>A0ABD0JCT9</accession>
<sequence>MGRISSLVLVTFSICVLVRMSHQANTDLKTVTVSSLENPASISEYSTTRTRLMELYCEDANNDPDICQCVVTSTNPAGGPFEVATEGSDTRPTIYYTGAGLNYATATQYTITVLCEDHEDNTKTATTSDPRVNVLPNEFPDFDDYPSVTTASVSATGASVGDTVYTASATDPEGNSITYQMTQSPDSGYFDIDPNTGEITVAQSLVAVTDLSSTLTVTACDPKGCNADTLTVTVPITDQNTAPSIDNLPATVSVLETATAGHILETLTITDAQGQTVTTTCSVSPASESYKFVYDTVSKRLKLATVSSGQTLLDYDSGTRQYKITCIADDGALSSSGDVLTVNVENVNEAPVFSSSMYYCTLTESDAGLSQCAPNLLALDPDGDTVTYTFLPGNNSERFIYSSATDTVSFAVDYDVDNNVMPTTAIVTIQATDPLGLTATSQITITVEDANDNTCDFTDIALTSTIDQSVPPGTILAAFTATDADLSFPNNDVTYETISGDTTYFYVFADGQVHYREQIPDTEDGKSFYLQVRCKDGGTPSLSATAESPRPQRPRLNNDYKDYAWGNGDSFSDGTFGGGKSSSRVVSPSGIGLKALPAPRPNMY</sequence>
<feature type="domain" description="Cadherin" evidence="6">
    <location>
        <begin position="354"/>
        <end position="457"/>
    </location>
</feature>
<dbReference type="Pfam" id="PF00028">
    <property type="entry name" value="Cadherin"/>
    <property type="match status" value="1"/>
</dbReference>
<dbReference type="GO" id="GO:0005886">
    <property type="term" value="C:plasma membrane"/>
    <property type="evidence" value="ECO:0007669"/>
    <property type="project" value="UniProtKB-SubCell"/>
</dbReference>
<dbReference type="SUPFAM" id="SSF49313">
    <property type="entry name" value="Cadherin-like"/>
    <property type="match status" value="3"/>
</dbReference>
<dbReference type="EMBL" id="JACVVK020000498">
    <property type="protein sequence ID" value="KAK7469930.1"/>
    <property type="molecule type" value="Genomic_DNA"/>
</dbReference>
<gene>
    <name evidence="7" type="ORF">BaRGS_00036034</name>
</gene>
<proteinExistence type="predicted"/>
<dbReference type="GO" id="GO:0005509">
    <property type="term" value="F:calcium ion binding"/>
    <property type="evidence" value="ECO:0007669"/>
    <property type="project" value="UniProtKB-UniRule"/>
</dbReference>
<evidence type="ECO:0000313" key="7">
    <source>
        <dbReference type="EMBL" id="KAK7469930.1"/>
    </source>
</evidence>
<dbReference type="PROSITE" id="PS50268">
    <property type="entry name" value="CADHERIN_2"/>
    <property type="match status" value="4"/>
</dbReference>
<dbReference type="PRINTS" id="PR00205">
    <property type="entry name" value="CADHERIN"/>
</dbReference>
<dbReference type="Gene3D" id="2.60.40.60">
    <property type="entry name" value="Cadherins"/>
    <property type="match status" value="4"/>
</dbReference>
<evidence type="ECO:0000256" key="2">
    <source>
        <dbReference type="ARBA" id="ARBA00022989"/>
    </source>
</evidence>
<evidence type="ECO:0000256" key="3">
    <source>
        <dbReference type="PROSITE-ProRule" id="PRU00043"/>
    </source>
</evidence>